<proteinExistence type="predicted"/>
<dbReference type="RefSeq" id="WP_166395050.1">
    <property type="nucleotide sequence ID" value="NZ_CP045121.1"/>
</dbReference>
<keyword evidence="2" id="KW-1185">Reference proteome</keyword>
<organism evidence="1 2">
    <name type="scientific">Rubrobacter marinus</name>
    <dbReference type="NCBI Taxonomy" id="2653852"/>
    <lineage>
        <taxon>Bacteria</taxon>
        <taxon>Bacillati</taxon>
        <taxon>Actinomycetota</taxon>
        <taxon>Rubrobacteria</taxon>
        <taxon>Rubrobacterales</taxon>
        <taxon>Rubrobacteraceae</taxon>
        <taxon>Rubrobacter</taxon>
    </lineage>
</organism>
<protein>
    <submittedName>
        <fullName evidence="1">Uncharacterized protein</fullName>
    </submittedName>
</protein>
<evidence type="ECO:0000313" key="2">
    <source>
        <dbReference type="Proteomes" id="UP000502706"/>
    </source>
</evidence>
<evidence type="ECO:0000313" key="1">
    <source>
        <dbReference type="EMBL" id="QIN77372.1"/>
    </source>
</evidence>
<dbReference type="EMBL" id="CP045121">
    <property type="protein sequence ID" value="QIN77372.1"/>
    <property type="molecule type" value="Genomic_DNA"/>
</dbReference>
<sequence length="180" mass="20698">MAFRVYGTLHTIPSPLRVPNRRPERGWYHPLMDAEYAGGRRECADYLGMLDEETMDLAWGPDRSPEDRRRIVDAALVFGRMFDERMLEAPPASLEEKDFQRFLMALMNAVIAEFAQREGMSEADSGAFLGEIRNRDHVLEFNEVLEAFAQDPDTPLNDHLRAAVEGRQDKAIWSRHFRSG</sequence>
<gene>
    <name evidence="1" type="ORF">GBA65_01320</name>
</gene>
<name>A0A6G8PTG4_9ACTN</name>
<accession>A0A6G8PTG4</accession>
<reference evidence="1 2" key="1">
    <citation type="submission" date="2019-10" db="EMBL/GenBank/DDBJ databases">
        <title>Rubrobacter sp nov SCSIO 52915 isolated from a deep-sea sediment in the South China Sea.</title>
        <authorList>
            <person name="Chen R.W."/>
        </authorList>
    </citation>
    <scope>NUCLEOTIDE SEQUENCE [LARGE SCALE GENOMIC DNA]</scope>
    <source>
        <strain evidence="1 2">SCSIO 52915</strain>
    </source>
</reference>
<dbReference type="Proteomes" id="UP000502706">
    <property type="component" value="Chromosome"/>
</dbReference>
<dbReference type="KEGG" id="rmar:GBA65_01320"/>
<dbReference type="AlphaFoldDB" id="A0A6G8PTG4"/>